<dbReference type="InterPro" id="IPR007936">
    <property type="entry name" value="VapE-like_dom"/>
</dbReference>
<evidence type="ECO:0000259" key="1">
    <source>
        <dbReference type="Pfam" id="PF05272"/>
    </source>
</evidence>
<dbReference type="Pfam" id="PF05272">
    <property type="entry name" value="VapE-like_dom"/>
    <property type="match status" value="1"/>
</dbReference>
<dbReference type="RefSeq" id="WP_279859916.1">
    <property type="nucleotide sequence ID" value="NZ_JAODZU010000006.1"/>
</dbReference>
<dbReference type="Proteomes" id="UP001158297">
    <property type="component" value="Unassembled WGS sequence"/>
</dbReference>
<dbReference type="EMBL" id="JAODZU010000006">
    <property type="protein sequence ID" value="MDH0362813.1"/>
    <property type="molecule type" value="Genomic_DNA"/>
</dbReference>
<evidence type="ECO:0000313" key="3">
    <source>
        <dbReference type="Proteomes" id="UP001158297"/>
    </source>
</evidence>
<feature type="domain" description="Virulence-associated protein E-like" evidence="1">
    <location>
        <begin position="21"/>
        <end position="216"/>
    </location>
</feature>
<sequence>MLTAAQPSAHVCTPKTPKEYLDSLPAWDGVKRLDTWLPHVMDETPATAGMHRMEYLALVGRYWVLGMVNRATNPGCKFDYCPVLEGGQGFGKSTLIQALTGPNFFSDAGLDMSWGDVSQEDLEKFWTYEITELSAYAREDLQLIKTSIAALSDYTYPPYSQEVKHTPRQFLLVGTTNEDSYRRGLAYRRWLPLPVRHRLNVQWVKDHRDQLFAEARLRLHIADFTPDLSAHPGKPRFGRRGGAA</sequence>
<evidence type="ECO:0000313" key="2">
    <source>
        <dbReference type="EMBL" id="MDH0362813.1"/>
    </source>
</evidence>
<accession>A0AA42HRE3</accession>
<name>A0AA42HRE3_9BURK</name>
<reference evidence="2" key="1">
    <citation type="submission" date="2022-09" db="EMBL/GenBank/DDBJ databases">
        <title>Intensive care unit water sources are persistently colonized with multi-drug resistant bacteria and are the site of extensive horizontal gene transfer of antibiotic resistance genes.</title>
        <authorList>
            <person name="Diorio-Toth L."/>
        </authorList>
    </citation>
    <scope>NUCLEOTIDE SEQUENCE</scope>
    <source>
        <strain evidence="2">GD04130</strain>
    </source>
</reference>
<protein>
    <submittedName>
        <fullName evidence="2">Virulence-associated E family protein</fullName>
    </submittedName>
</protein>
<proteinExistence type="predicted"/>
<organism evidence="2 3">
    <name type="scientific">Comamonas aquatica</name>
    <dbReference type="NCBI Taxonomy" id="225991"/>
    <lineage>
        <taxon>Bacteria</taxon>
        <taxon>Pseudomonadati</taxon>
        <taxon>Pseudomonadota</taxon>
        <taxon>Betaproteobacteria</taxon>
        <taxon>Burkholderiales</taxon>
        <taxon>Comamonadaceae</taxon>
        <taxon>Comamonas</taxon>
    </lineage>
</organism>
<gene>
    <name evidence="2" type="ORF">N7330_07050</name>
</gene>
<dbReference type="AlphaFoldDB" id="A0AA42HRE3"/>
<dbReference type="PANTHER" id="PTHR34985:SF1">
    <property type="entry name" value="SLR0554 PROTEIN"/>
    <property type="match status" value="1"/>
</dbReference>
<comment type="caution">
    <text evidence="2">The sequence shown here is derived from an EMBL/GenBank/DDBJ whole genome shotgun (WGS) entry which is preliminary data.</text>
</comment>
<dbReference type="PANTHER" id="PTHR34985">
    <property type="entry name" value="SLR0554 PROTEIN"/>
    <property type="match status" value="1"/>
</dbReference>